<dbReference type="EMBL" id="MCFI01000015">
    <property type="protein sequence ID" value="ORY79514.1"/>
    <property type="molecule type" value="Genomic_DNA"/>
</dbReference>
<evidence type="ECO:0000313" key="6">
    <source>
        <dbReference type="Proteomes" id="UP000193685"/>
    </source>
</evidence>
<name>A0A1Y2F7Q5_PROLT</name>
<dbReference type="PANTHER" id="PTHR10272:SF0">
    <property type="entry name" value="PLATELET-ACTIVATING FACTOR ACETYLHYDROLASE"/>
    <property type="match status" value="1"/>
</dbReference>
<dbReference type="PANTHER" id="PTHR10272">
    <property type="entry name" value="PLATELET-ACTIVATING FACTOR ACETYLHYDROLASE"/>
    <property type="match status" value="1"/>
</dbReference>
<dbReference type="EC" id="3.1.1.47" evidence="1"/>
<evidence type="ECO:0000256" key="3">
    <source>
        <dbReference type="ARBA" id="ARBA00022963"/>
    </source>
</evidence>
<dbReference type="SUPFAM" id="SSF53474">
    <property type="entry name" value="alpha/beta-Hydrolases"/>
    <property type="match status" value="1"/>
</dbReference>
<dbReference type="GO" id="GO:0016042">
    <property type="term" value="P:lipid catabolic process"/>
    <property type="evidence" value="ECO:0007669"/>
    <property type="project" value="UniProtKB-KW"/>
</dbReference>
<proteinExistence type="predicted"/>
<evidence type="ECO:0000256" key="2">
    <source>
        <dbReference type="ARBA" id="ARBA00022801"/>
    </source>
</evidence>
<evidence type="ECO:0000313" key="5">
    <source>
        <dbReference type="EMBL" id="ORY79514.1"/>
    </source>
</evidence>
<comment type="caution">
    <text evidence="5">The sequence shown here is derived from an EMBL/GenBank/DDBJ whole genome shotgun (WGS) entry which is preliminary data.</text>
</comment>
<dbReference type="AlphaFoldDB" id="A0A1Y2F7Q5"/>
<sequence length="464" mass="51478">MVATGAKPWTLPEYAGPHKVGTRLLEVPVDERHRITLPFCPQLRTLKLRIFYPTADTAACETSDSSRPLWATKEQIAGFATFAGLPGGATFLHAPLSYLLSDIKTPAYTDAPLLSSEHKRPFIVFSPGLGGTDQLYSAMCGNLASFGLIVFAMEHRDHSASSTIIREVGRPDEHVSYYSPVKQELLENRQRSTYMLAHRCFELRLLVDLLRRGAIMEQDSLDWDKFTLMGHSFGGATLIQALDISSQPLLDLQGNEIHLPSNDLDLQALPKVAIALDLWTQPLPSHVDVRVPLLHLVSEEFAAWPSNHDRLLDYCTVFEAARKVCDSSLDDIEETVSEGVNAEMEYIVIKDSLHLSQSDAGLLFPRLVTLLARKGRSPRRVLLDNVHQALIFLDRYGVLVYDDALAQYSSSQPVTPSGSPRTSLEQAKDVAGLKQDTMEASNSWWNWLASAPTQSIKTRLSVSA</sequence>
<reference evidence="5 6" key="1">
    <citation type="submission" date="2016-07" db="EMBL/GenBank/DDBJ databases">
        <title>Pervasive Adenine N6-methylation of Active Genes in Fungi.</title>
        <authorList>
            <consortium name="DOE Joint Genome Institute"/>
            <person name="Mondo S.J."/>
            <person name="Dannebaum R.O."/>
            <person name="Kuo R.C."/>
            <person name="Labutti K."/>
            <person name="Haridas S."/>
            <person name="Kuo A."/>
            <person name="Salamov A."/>
            <person name="Ahrendt S.R."/>
            <person name="Lipzen A."/>
            <person name="Sullivan W."/>
            <person name="Andreopoulos W.B."/>
            <person name="Clum A."/>
            <person name="Lindquist E."/>
            <person name="Daum C."/>
            <person name="Ramamoorthy G.K."/>
            <person name="Gryganskyi A."/>
            <person name="Culley D."/>
            <person name="Magnuson J.K."/>
            <person name="James T.Y."/>
            <person name="O'Malley M.A."/>
            <person name="Stajich J.E."/>
            <person name="Spatafora J.W."/>
            <person name="Visel A."/>
            <person name="Grigoriev I.V."/>
        </authorList>
    </citation>
    <scope>NUCLEOTIDE SEQUENCE [LARGE SCALE GENOMIC DNA]</scope>
    <source>
        <strain evidence="5 6">12-1054</strain>
    </source>
</reference>
<dbReference type="Gene3D" id="3.40.50.1820">
    <property type="entry name" value="alpha/beta hydrolase"/>
    <property type="match status" value="1"/>
</dbReference>
<keyword evidence="6" id="KW-1185">Reference proteome</keyword>
<evidence type="ECO:0000256" key="4">
    <source>
        <dbReference type="ARBA" id="ARBA00023098"/>
    </source>
</evidence>
<organism evidence="5 6">
    <name type="scientific">Protomyces lactucae-debilis</name>
    <dbReference type="NCBI Taxonomy" id="2754530"/>
    <lineage>
        <taxon>Eukaryota</taxon>
        <taxon>Fungi</taxon>
        <taxon>Dikarya</taxon>
        <taxon>Ascomycota</taxon>
        <taxon>Taphrinomycotina</taxon>
        <taxon>Taphrinomycetes</taxon>
        <taxon>Taphrinales</taxon>
        <taxon>Protomycetaceae</taxon>
        <taxon>Protomyces</taxon>
    </lineage>
</organism>
<dbReference type="GeneID" id="63789144"/>
<accession>A0A1Y2F7Q5</accession>
<gene>
    <name evidence="5" type="ORF">BCR37DRAFT_96377</name>
</gene>
<dbReference type="STRING" id="56484.A0A1Y2F7Q5"/>
<dbReference type="InterPro" id="IPR029058">
    <property type="entry name" value="AB_hydrolase_fold"/>
</dbReference>
<keyword evidence="3" id="KW-0442">Lipid degradation</keyword>
<dbReference type="OrthoDB" id="2363873at2759"/>
<protein>
    <recommendedName>
        <fullName evidence="1">1-alkyl-2-acetylglycerophosphocholine esterase</fullName>
        <ecNumber evidence="1">3.1.1.47</ecNumber>
    </recommendedName>
</protein>
<evidence type="ECO:0000256" key="1">
    <source>
        <dbReference type="ARBA" id="ARBA00013201"/>
    </source>
</evidence>
<dbReference type="GO" id="GO:0003847">
    <property type="term" value="F:1-alkyl-2-acetylglycerophosphocholine esterase activity"/>
    <property type="evidence" value="ECO:0007669"/>
    <property type="project" value="UniProtKB-EC"/>
</dbReference>
<keyword evidence="2 5" id="KW-0378">Hydrolase</keyword>
<dbReference type="Proteomes" id="UP000193685">
    <property type="component" value="Unassembled WGS sequence"/>
</dbReference>
<keyword evidence="4" id="KW-0443">Lipid metabolism</keyword>
<dbReference type="OMA" id="IRACASW"/>
<dbReference type="Pfam" id="PF03403">
    <property type="entry name" value="PAF-AH_p_II"/>
    <property type="match status" value="1"/>
</dbReference>
<dbReference type="RefSeq" id="XP_040723885.1">
    <property type="nucleotide sequence ID" value="XM_040872545.1"/>
</dbReference>